<feature type="compositionally biased region" description="Polar residues" evidence="1">
    <location>
        <begin position="261"/>
        <end position="286"/>
    </location>
</feature>
<dbReference type="Proteomes" id="UP001213681">
    <property type="component" value="Unassembled WGS sequence"/>
</dbReference>
<keyword evidence="3" id="KW-1185">Reference proteome</keyword>
<gene>
    <name evidence="2" type="ORF">N7458_005937</name>
</gene>
<dbReference type="AlphaFoldDB" id="A0AAD6G252"/>
<sequence>MPSNITNPVVLHIRDFINHAEPDPTRPGNSLAIQLHVSLNVPYKDICSDDIEQDDIPTLIRFFNERNQPDSYQQNAFVYASGTFLTDCSDEEEFHILLHANTISLVGYHPGDHKETDSYFLHCPEAAQPTVTFLGIVVERGGQLNSGSTLLHYRLLSTVYNASTRAPHTFPISAYFKNGQRWVNFPPLNINTYVFITGRIFGVTKENRQLAVIIDDIHFLPTPTLMQPMLNSPPSTTGKRKPLDRWSRRASPGAPSKVAHLQQSSQSSPTEANFPTTLQLTYSPTESEAPDDNDKETLITWSDTADEINSSPPLTTPTPNRRSKRPRKL</sequence>
<evidence type="ECO:0000313" key="2">
    <source>
        <dbReference type="EMBL" id="KAJ5449488.1"/>
    </source>
</evidence>
<evidence type="ECO:0000256" key="1">
    <source>
        <dbReference type="SAM" id="MobiDB-lite"/>
    </source>
</evidence>
<accession>A0AAD6G252</accession>
<dbReference type="EMBL" id="JAPVEA010000006">
    <property type="protein sequence ID" value="KAJ5449488.1"/>
    <property type="molecule type" value="Genomic_DNA"/>
</dbReference>
<feature type="compositionally biased region" description="Polar residues" evidence="1">
    <location>
        <begin position="299"/>
        <end position="311"/>
    </location>
</feature>
<dbReference type="GeneID" id="81599562"/>
<comment type="caution">
    <text evidence="2">The sequence shown here is derived from an EMBL/GenBank/DDBJ whole genome shotgun (WGS) entry which is preliminary data.</text>
</comment>
<organism evidence="2 3">
    <name type="scientific">Penicillium daleae</name>
    <dbReference type="NCBI Taxonomy" id="63821"/>
    <lineage>
        <taxon>Eukaryota</taxon>
        <taxon>Fungi</taxon>
        <taxon>Dikarya</taxon>
        <taxon>Ascomycota</taxon>
        <taxon>Pezizomycotina</taxon>
        <taxon>Eurotiomycetes</taxon>
        <taxon>Eurotiomycetidae</taxon>
        <taxon>Eurotiales</taxon>
        <taxon>Aspergillaceae</taxon>
        <taxon>Penicillium</taxon>
    </lineage>
</organism>
<reference evidence="2" key="1">
    <citation type="submission" date="2022-12" db="EMBL/GenBank/DDBJ databases">
        <authorList>
            <person name="Petersen C."/>
        </authorList>
    </citation>
    <scope>NUCLEOTIDE SEQUENCE</scope>
    <source>
        <strain evidence="2">IBT 16125</strain>
    </source>
</reference>
<dbReference type="RefSeq" id="XP_056765023.1">
    <property type="nucleotide sequence ID" value="XM_056909319.1"/>
</dbReference>
<proteinExistence type="predicted"/>
<feature type="region of interest" description="Disordered" evidence="1">
    <location>
        <begin position="225"/>
        <end position="329"/>
    </location>
</feature>
<name>A0AAD6G252_9EURO</name>
<protein>
    <submittedName>
        <fullName evidence="2">Uncharacterized protein</fullName>
    </submittedName>
</protein>
<evidence type="ECO:0000313" key="3">
    <source>
        <dbReference type="Proteomes" id="UP001213681"/>
    </source>
</evidence>
<reference evidence="2" key="2">
    <citation type="journal article" date="2023" name="IMA Fungus">
        <title>Comparative genomic study of the Penicillium genus elucidates a diverse pangenome and 15 lateral gene transfer events.</title>
        <authorList>
            <person name="Petersen C."/>
            <person name="Sorensen T."/>
            <person name="Nielsen M.R."/>
            <person name="Sondergaard T.E."/>
            <person name="Sorensen J.L."/>
            <person name="Fitzpatrick D.A."/>
            <person name="Frisvad J.C."/>
            <person name="Nielsen K.L."/>
        </authorList>
    </citation>
    <scope>NUCLEOTIDE SEQUENCE</scope>
    <source>
        <strain evidence="2">IBT 16125</strain>
    </source>
</reference>